<keyword evidence="1" id="KW-0732">Signal</keyword>
<accession>A0ABY4CCP7</accession>
<organism evidence="2 3">
    <name type="scientific">Bdellovibrio reynosensis</name>
    <dbReference type="NCBI Taxonomy" id="2835041"/>
    <lineage>
        <taxon>Bacteria</taxon>
        <taxon>Pseudomonadati</taxon>
        <taxon>Bdellovibrionota</taxon>
        <taxon>Bdellovibrionia</taxon>
        <taxon>Bdellovibrionales</taxon>
        <taxon>Pseudobdellovibrionaceae</taxon>
        <taxon>Bdellovibrio</taxon>
    </lineage>
</organism>
<evidence type="ECO:0000256" key="1">
    <source>
        <dbReference type="SAM" id="SignalP"/>
    </source>
</evidence>
<dbReference type="RefSeq" id="WP_243540323.1">
    <property type="nucleotide sequence ID" value="NZ_CP093442.1"/>
</dbReference>
<evidence type="ECO:0000313" key="2">
    <source>
        <dbReference type="EMBL" id="UOF02613.1"/>
    </source>
</evidence>
<sequence length="170" mass="18512">MKQYIILSAMVLLSASCNTTGTSGSTDLGSITNDVSYHTQNENPEVDGEYSYAKIELKANNDFEQSEAIFTGPTSGTKCTLTGTWAIPTPDVTSEVGNELVATITHVNGVALGTPVEKRYELSELSTDTLKVKYTEESEEVDLTNVDHVTYTEYSEVDTTALTDNTFCNR</sequence>
<dbReference type="PROSITE" id="PS51257">
    <property type="entry name" value="PROKAR_LIPOPROTEIN"/>
    <property type="match status" value="1"/>
</dbReference>
<evidence type="ECO:0008006" key="4">
    <source>
        <dbReference type="Google" id="ProtNLM"/>
    </source>
</evidence>
<protein>
    <recommendedName>
        <fullName evidence="4">Lipocalin-like domain-containing protein</fullName>
    </recommendedName>
</protein>
<name>A0ABY4CCP7_9BACT</name>
<feature type="signal peptide" evidence="1">
    <location>
        <begin position="1"/>
        <end position="19"/>
    </location>
</feature>
<dbReference type="Proteomes" id="UP000830116">
    <property type="component" value="Chromosome"/>
</dbReference>
<feature type="chain" id="PRO_5045149746" description="Lipocalin-like domain-containing protein" evidence="1">
    <location>
        <begin position="20"/>
        <end position="170"/>
    </location>
</feature>
<evidence type="ECO:0000313" key="3">
    <source>
        <dbReference type="Proteomes" id="UP000830116"/>
    </source>
</evidence>
<dbReference type="EMBL" id="CP093442">
    <property type="protein sequence ID" value="UOF02613.1"/>
    <property type="molecule type" value="Genomic_DNA"/>
</dbReference>
<keyword evidence="3" id="KW-1185">Reference proteome</keyword>
<reference evidence="2" key="1">
    <citation type="submission" date="2022-03" db="EMBL/GenBank/DDBJ databases">
        <title>Genome Identification and Characterization of new species Bdellovibrio reynosense LBG001 sp. nov. from a Mexico soil sample.</title>
        <authorList>
            <person name="Camilli A."/>
            <person name="Ajao Y."/>
            <person name="Guo X."/>
        </authorList>
    </citation>
    <scope>NUCLEOTIDE SEQUENCE</scope>
    <source>
        <strain evidence="2">LBG001</strain>
    </source>
</reference>
<proteinExistence type="predicted"/>
<gene>
    <name evidence="2" type="ORF">MNR06_06575</name>
</gene>